<sequence length="278" mass="30845">MEQKQVGNTSQSPGGRIDHEDSSRAHNQHKNVAMGILNYDPFAKKQLELEPLYSLALQHAFDRAVASADAVKEFVRSQADTTVQSTTLIQQVTVQTTTIGTLKKSPPIPTVKASPHRSLQDESESDSDSDEDCDILADGTLRSCVNEPVARKPDTQTVPIEVSSIMRTMVPSAYVPRAVGPNQQDYLDSLRDARRPLPNGIQARILEVMLDIRLPPPAIPNLKVSSAATPQVPNRRIKTKVRPPKTKVKKNNMYPHYRIEWNDTLGTRRLVTADAILE</sequence>
<organism evidence="2 3">
    <name type="scientific">Podospora fimiseda</name>
    <dbReference type="NCBI Taxonomy" id="252190"/>
    <lineage>
        <taxon>Eukaryota</taxon>
        <taxon>Fungi</taxon>
        <taxon>Dikarya</taxon>
        <taxon>Ascomycota</taxon>
        <taxon>Pezizomycotina</taxon>
        <taxon>Sordariomycetes</taxon>
        <taxon>Sordariomycetidae</taxon>
        <taxon>Sordariales</taxon>
        <taxon>Podosporaceae</taxon>
        <taxon>Podospora</taxon>
    </lineage>
</organism>
<gene>
    <name evidence="2" type="ORF">QBC38DRAFT_443950</name>
</gene>
<feature type="region of interest" description="Disordered" evidence="1">
    <location>
        <begin position="1"/>
        <end position="29"/>
    </location>
</feature>
<dbReference type="AlphaFoldDB" id="A0AAN7BPK6"/>
<evidence type="ECO:0000256" key="1">
    <source>
        <dbReference type="SAM" id="MobiDB-lite"/>
    </source>
</evidence>
<reference evidence="2" key="1">
    <citation type="journal article" date="2023" name="Mol. Phylogenet. Evol.">
        <title>Genome-scale phylogeny and comparative genomics of the fungal order Sordariales.</title>
        <authorList>
            <person name="Hensen N."/>
            <person name="Bonometti L."/>
            <person name="Westerberg I."/>
            <person name="Brannstrom I.O."/>
            <person name="Guillou S."/>
            <person name="Cros-Aarteil S."/>
            <person name="Calhoun S."/>
            <person name="Haridas S."/>
            <person name="Kuo A."/>
            <person name="Mondo S."/>
            <person name="Pangilinan J."/>
            <person name="Riley R."/>
            <person name="LaButti K."/>
            <person name="Andreopoulos B."/>
            <person name="Lipzen A."/>
            <person name="Chen C."/>
            <person name="Yan M."/>
            <person name="Daum C."/>
            <person name="Ng V."/>
            <person name="Clum A."/>
            <person name="Steindorff A."/>
            <person name="Ohm R.A."/>
            <person name="Martin F."/>
            <person name="Silar P."/>
            <person name="Natvig D.O."/>
            <person name="Lalanne C."/>
            <person name="Gautier V."/>
            <person name="Ament-Velasquez S.L."/>
            <person name="Kruys A."/>
            <person name="Hutchinson M.I."/>
            <person name="Powell A.J."/>
            <person name="Barry K."/>
            <person name="Miller A.N."/>
            <person name="Grigoriev I.V."/>
            <person name="Debuchy R."/>
            <person name="Gladieux P."/>
            <person name="Hiltunen Thoren M."/>
            <person name="Johannesson H."/>
        </authorList>
    </citation>
    <scope>NUCLEOTIDE SEQUENCE</scope>
    <source>
        <strain evidence="2">CBS 990.96</strain>
    </source>
</reference>
<feature type="compositionally biased region" description="Polar residues" evidence="1">
    <location>
        <begin position="1"/>
        <end position="13"/>
    </location>
</feature>
<protein>
    <submittedName>
        <fullName evidence="2">Uncharacterized protein</fullName>
    </submittedName>
</protein>
<dbReference type="Proteomes" id="UP001301958">
    <property type="component" value="Unassembled WGS sequence"/>
</dbReference>
<evidence type="ECO:0000313" key="2">
    <source>
        <dbReference type="EMBL" id="KAK4227125.1"/>
    </source>
</evidence>
<feature type="compositionally biased region" description="Acidic residues" evidence="1">
    <location>
        <begin position="121"/>
        <end position="132"/>
    </location>
</feature>
<name>A0AAN7BPK6_9PEZI</name>
<reference evidence="2" key="2">
    <citation type="submission" date="2023-05" db="EMBL/GenBank/DDBJ databases">
        <authorList>
            <consortium name="Lawrence Berkeley National Laboratory"/>
            <person name="Steindorff A."/>
            <person name="Hensen N."/>
            <person name="Bonometti L."/>
            <person name="Westerberg I."/>
            <person name="Brannstrom I.O."/>
            <person name="Guillou S."/>
            <person name="Cros-Aarteil S."/>
            <person name="Calhoun S."/>
            <person name="Haridas S."/>
            <person name="Kuo A."/>
            <person name="Mondo S."/>
            <person name="Pangilinan J."/>
            <person name="Riley R."/>
            <person name="Labutti K."/>
            <person name="Andreopoulos B."/>
            <person name="Lipzen A."/>
            <person name="Chen C."/>
            <person name="Yanf M."/>
            <person name="Daum C."/>
            <person name="Ng V."/>
            <person name="Clum A."/>
            <person name="Ohm R."/>
            <person name="Martin F."/>
            <person name="Silar P."/>
            <person name="Natvig D."/>
            <person name="Lalanne C."/>
            <person name="Gautier V."/>
            <person name="Ament-Velasquez S.L."/>
            <person name="Kruys A."/>
            <person name="Hutchinson M.I."/>
            <person name="Powell A.J."/>
            <person name="Barry K."/>
            <person name="Miller A.N."/>
            <person name="Grigoriev I.V."/>
            <person name="Debuchy R."/>
            <person name="Gladieux P."/>
            <person name="Thoren M.H."/>
            <person name="Johannesson H."/>
        </authorList>
    </citation>
    <scope>NUCLEOTIDE SEQUENCE</scope>
    <source>
        <strain evidence="2">CBS 990.96</strain>
    </source>
</reference>
<keyword evidence="3" id="KW-1185">Reference proteome</keyword>
<proteinExistence type="predicted"/>
<accession>A0AAN7BPK6</accession>
<dbReference type="EMBL" id="MU865335">
    <property type="protein sequence ID" value="KAK4227125.1"/>
    <property type="molecule type" value="Genomic_DNA"/>
</dbReference>
<comment type="caution">
    <text evidence="2">The sequence shown here is derived from an EMBL/GenBank/DDBJ whole genome shotgun (WGS) entry which is preliminary data.</text>
</comment>
<feature type="region of interest" description="Disordered" evidence="1">
    <location>
        <begin position="100"/>
        <end position="132"/>
    </location>
</feature>
<evidence type="ECO:0000313" key="3">
    <source>
        <dbReference type="Proteomes" id="UP001301958"/>
    </source>
</evidence>